<evidence type="ECO:0000256" key="1">
    <source>
        <dbReference type="SAM" id="Phobius"/>
    </source>
</evidence>
<keyword evidence="1" id="KW-0812">Transmembrane</keyword>
<dbReference type="Proteomes" id="UP000549457">
    <property type="component" value="Unassembled WGS sequence"/>
</dbReference>
<gene>
    <name evidence="3" type="ORF">HNP73_001186</name>
</gene>
<reference evidence="3 4" key="1">
    <citation type="submission" date="2020-08" db="EMBL/GenBank/DDBJ databases">
        <title>Genomic Encyclopedia of Type Strains, Phase IV (KMG-IV): sequencing the most valuable type-strain genomes for metagenomic binning, comparative biology and taxonomic classification.</title>
        <authorList>
            <person name="Goeker M."/>
        </authorList>
    </citation>
    <scope>NUCLEOTIDE SEQUENCE [LARGE SCALE GENOMIC DNA]</scope>
    <source>
        <strain evidence="3 4">DSM 101730</strain>
    </source>
</reference>
<keyword evidence="1" id="KW-0472">Membrane</keyword>
<dbReference type="RefSeq" id="WP_184147653.1">
    <property type="nucleotide sequence ID" value="NZ_JACHFM010000001.1"/>
</dbReference>
<feature type="transmembrane region" description="Helical" evidence="1">
    <location>
        <begin position="43"/>
        <end position="64"/>
    </location>
</feature>
<comment type="caution">
    <text evidence="3">The sequence shown here is derived from an EMBL/GenBank/DDBJ whole genome shotgun (WGS) entry which is preliminary data.</text>
</comment>
<dbReference type="AlphaFoldDB" id="A0A840SKV2"/>
<feature type="transmembrane region" description="Helical" evidence="1">
    <location>
        <begin position="117"/>
        <end position="140"/>
    </location>
</feature>
<feature type="transmembrane region" description="Helical" evidence="1">
    <location>
        <begin position="12"/>
        <end position="31"/>
    </location>
</feature>
<accession>A0A840SKV2</accession>
<evidence type="ECO:0000313" key="4">
    <source>
        <dbReference type="Proteomes" id="UP000549457"/>
    </source>
</evidence>
<dbReference type="EMBL" id="JACHFM010000001">
    <property type="protein sequence ID" value="MBB5221265.1"/>
    <property type="molecule type" value="Genomic_DNA"/>
</dbReference>
<sequence>MWKRDYRDIAAGGFFLVVGGAAALYAMTHYAMGSLRNIGPGMFPTGAGIVVAVLGLAILAPALGRAGKRPVVEFDVAAAVLASVAAFAVALPLLGLVPATVVLVVVSRLADRRARPWGTLALAAGLSALAWGVFVLALGVPLTAFRWP</sequence>
<keyword evidence="4" id="KW-1185">Reference proteome</keyword>
<dbReference type="Pfam" id="PF07331">
    <property type="entry name" value="TctB"/>
    <property type="match status" value="1"/>
</dbReference>
<proteinExistence type="predicted"/>
<dbReference type="InterPro" id="IPR009936">
    <property type="entry name" value="DUF1468"/>
</dbReference>
<keyword evidence="1" id="KW-1133">Transmembrane helix</keyword>
<name>A0A840SKV2_9RHOB</name>
<feature type="transmembrane region" description="Helical" evidence="1">
    <location>
        <begin position="76"/>
        <end position="105"/>
    </location>
</feature>
<organism evidence="3 4">
    <name type="scientific">Amaricoccus macauensis</name>
    <dbReference type="NCBI Taxonomy" id="57001"/>
    <lineage>
        <taxon>Bacteria</taxon>
        <taxon>Pseudomonadati</taxon>
        <taxon>Pseudomonadota</taxon>
        <taxon>Alphaproteobacteria</taxon>
        <taxon>Rhodobacterales</taxon>
        <taxon>Paracoccaceae</taxon>
        <taxon>Amaricoccus</taxon>
    </lineage>
</organism>
<protein>
    <recommendedName>
        <fullName evidence="2">DUF1468 domain-containing protein</fullName>
    </recommendedName>
</protein>
<evidence type="ECO:0000313" key="3">
    <source>
        <dbReference type="EMBL" id="MBB5221265.1"/>
    </source>
</evidence>
<feature type="domain" description="DUF1468" evidence="2">
    <location>
        <begin position="10"/>
        <end position="142"/>
    </location>
</feature>
<evidence type="ECO:0000259" key="2">
    <source>
        <dbReference type="Pfam" id="PF07331"/>
    </source>
</evidence>